<evidence type="ECO:0000259" key="2">
    <source>
        <dbReference type="Pfam" id="PF08750"/>
    </source>
</evidence>
<accession>A0A1T2KVI2</accession>
<keyword evidence="1" id="KW-0732">Signal</keyword>
<feature type="domain" description="CNP1-like uncharacterised" evidence="2">
    <location>
        <begin position="42"/>
        <end position="177"/>
    </location>
</feature>
<evidence type="ECO:0000256" key="1">
    <source>
        <dbReference type="SAM" id="SignalP"/>
    </source>
</evidence>
<sequence length="191" mass="22319">MKRLIFIAGALSLLLAFPAMADNPFKRFMDDPNQVENPDVEEYVWKEGATDLPDYPQEENLLEFDVHAPGGKFIYFIDEKSLSVGEKDGVVRYALVIRSRTGAENVTYEGMRCNIKEFKSYAFGNGRGEWRKARKPRWMAFRGNGYNQYRYVLWEYYLCDRAKVLPRSVEEIVSALKYPTSDSNRKIFFEY</sequence>
<dbReference type="RefSeq" id="WP_078486517.1">
    <property type="nucleotide sequence ID" value="NZ_MPRJ01000025.1"/>
</dbReference>
<evidence type="ECO:0000313" key="3">
    <source>
        <dbReference type="EMBL" id="OOZ36811.1"/>
    </source>
</evidence>
<dbReference type="Pfam" id="PF08750">
    <property type="entry name" value="CNP1"/>
    <property type="match status" value="1"/>
</dbReference>
<protein>
    <recommendedName>
        <fullName evidence="2">CNP1-like uncharacterized domain-containing protein</fullName>
    </recommendedName>
</protein>
<evidence type="ECO:0000313" key="4">
    <source>
        <dbReference type="Proteomes" id="UP000190896"/>
    </source>
</evidence>
<feature type="signal peptide" evidence="1">
    <location>
        <begin position="1"/>
        <end position="21"/>
    </location>
</feature>
<dbReference type="EMBL" id="MPRJ01000025">
    <property type="protein sequence ID" value="OOZ36811.1"/>
    <property type="molecule type" value="Genomic_DNA"/>
</dbReference>
<dbReference type="AlphaFoldDB" id="A0A1T2KVI2"/>
<feature type="chain" id="PRO_5013114756" description="CNP1-like uncharacterized domain-containing protein" evidence="1">
    <location>
        <begin position="22"/>
        <end position="191"/>
    </location>
</feature>
<gene>
    <name evidence="3" type="ORF">BOW51_05335</name>
</gene>
<dbReference type="InterPro" id="IPR014861">
    <property type="entry name" value="CNP1-like_dom"/>
</dbReference>
<keyword evidence="4" id="KW-1185">Reference proteome</keyword>
<dbReference type="Proteomes" id="UP000190896">
    <property type="component" value="Unassembled WGS sequence"/>
</dbReference>
<name>A0A1T2KVI2_9GAMM</name>
<dbReference type="OrthoDB" id="7066954at2"/>
<reference evidence="3 4" key="1">
    <citation type="submission" date="2016-11" db="EMBL/GenBank/DDBJ databases">
        <title>Mixed transmission modes and dynamic genome evolution in an obligate animal-bacterial symbiosis.</title>
        <authorList>
            <person name="Russell S.L."/>
            <person name="Corbett-Detig R.B."/>
            <person name="Cavanaugh C.M."/>
        </authorList>
    </citation>
    <scope>NUCLEOTIDE SEQUENCE [LARGE SCALE GENOMIC DNA]</scope>
    <source>
        <strain evidence="3">Se-Cadez</strain>
    </source>
</reference>
<proteinExistence type="predicted"/>
<comment type="caution">
    <text evidence="3">The sequence shown here is derived from an EMBL/GenBank/DDBJ whole genome shotgun (WGS) entry which is preliminary data.</text>
</comment>
<organism evidence="3 4">
    <name type="scientific">Solemya velesiana gill symbiont</name>
    <dbReference type="NCBI Taxonomy" id="1918948"/>
    <lineage>
        <taxon>Bacteria</taxon>
        <taxon>Pseudomonadati</taxon>
        <taxon>Pseudomonadota</taxon>
        <taxon>Gammaproteobacteria</taxon>
        <taxon>sulfur-oxidizing symbionts</taxon>
    </lineage>
</organism>